<dbReference type="Proteomes" id="UP000298663">
    <property type="component" value="Unassembled WGS sequence"/>
</dbReference>
<dbReference type="AlphaFoldDB" id="A0A4U5MCM4"/>
<evidence type="ECO:0000313" key="3">
    <source>
        <dbReference type="Proteomes" id="UP000298663"/>
    </source>
</evidence>
<accession>A0A4U5MCM4</accession>
<feature type="compositionally biased region" description="Low complexity" evidence="1">
    <location>
        <begin position="447"/>
        <end position="458"/>
    </location>
</feature>
<reference evidence="2 3" key="1">
    <citation type="journal article" date="2015" name="Genome Biol.">
        <title>Comparative genomics of Steinernema reveals deeply conserved gene regulatory networks.</title>
        <authorList>
            <person name="Dillman A.R."/>
            <person name="Macchietto M."/>
            <person name="Porter C.F."/>
            <person name="Rogers A."/>
            <person name="Williams B."/>
            <person name="Antoshechkin I."/>
            <person name="Lee M.M."/>
            <person name="Goodwin Z."/>
            <person name="Lu X."/>
            <person name="Lewis E.E."/>
            <person name="Goodrich-Blair H."/>
            <person name="Stock S.P."/>
            <person name="Adams B.J."/>
            <person name="Sternberg P.W."/>
            <person name="Mortazavi A."/>
        </authorList>
    </citation>
    <scope>NUCLEOTIDE SEQUENCE [LARGE SCALE GENOMIC DNA]</scope>
    <source>
        <strain evidence="2 3">ALL</strain>
    </source>
</reference>
<evidence type="ECO:0000313" key="2">
    <source>
        <dbReference type="EMBL" id="TKR66869.1"/>
    </source>
</evidence>
<feature type="compositionally biased region" description="Polar residues" evidence="1">
    <location>
        <begin position="115"/>
        <end position="124"/>
    </location>
</feature>
<gene>
    <name evidence="2" type="ORF">L596_023101</name>
</gene>
<protein>
    <submittedName>
        <fullName evidence="2">Uncharacterized protein</fullName>
    </submittedName>
</protein>
<organism evidence="2 3">
    <name type="scientific">Steinernema carpocapsae</name>
    <name type="common">Entomopathogenic nematode</name>
    <dbReference type="NCBI Taxonomy" id="34508"/>
    <lineage>
        <taxon>Eukaryota</taxon>
        <taxon>Metazoa</taxon>
        <taxon>Ecdysozoa</taxon>
        <taxon>Nematoda</taxon>
        <taxon>Chromadorea</taxon>
        <taxon>Rhabditida</taxon>
        <taxon>Tylenchina</taxon>
        <taxon>Panagrolaimomorpha</taxon>
        <taxon>Strongyloidoidea</taxon>
        <taxon>Steinernematidae</taxon>
        <taxon>Steinernema</taxon>
    </lineage>
</organism>
<comment type="caution">
    <text evidence="2">The sequence shown here is derived from an EMBL/GenBank/DDBJ whole genome shotgun (WGS) entry which is preliminary data.</text>
</comment>
<dbReference type="EMBL" id="AZBU02000008">
    <property type="protein sequence ID" value="TKR66869.1"/>
    <property type="molecule type" value="Genomic_DNA"/>
</dbReference>
<sequence>MGNLSQFIDEDAMDKLIREELESDDGEAESVRVHPLTPDSITSEPQLPPVPEGFLAPQNSPNPYLRKSVDESKSEHQGPHADESPVNRIKNILSQELNKANVDNQWTRASKVGSVISSNQSPSQPLYPRQESKQAKPVNPVLPANRSPPHPPFPRYGMGQAEAQDQWIRATKAENVMNMPVNIYENVTQQPVIPRQDQNQAKPANPIVPANSSSPHPAFPRYGMRQAEAQSQWICANEAVNVMNASNSSNATPISSLKQPEFCCQNPNQAKAKPIVSVNSSSPSQPPFPRYGMGQVDALSSPKQPEFCCQNTSQTQTPGVTIETSGIITPVVPPANYQISPAQLEILRQKLNEANPSIQLQEQNSATPVNIIDKSDSQPVWQRQMQPPNQWPSANQAQGVISGSAIPEDDQFSDVSDEEDEDSEETNDAETDDTMSVDETNDTPQETNDTTRTSTLDSTPPPTPININIKNLYYFPATNCIHNSLPPQHWPPMVSHNVTFSYILQQAELIKARRNSV</sequence>
<feature type="region of interest" description="Disordered" evidence="1">
    <location>
        <begin position="19"/>
        <end position="92"/>
    </location>
</feature>
<feature type="compositionally biased region" description="Basic and acidic residues" evidence="1">
    <location>
        <begin position="67"/>
        <end position="85"/>
    </location>
</feature>
<feature type="region of interest" description="Disordered" evidence="1">
    <location>
        <begin position="377"/>
        <end position="464"/>
    </location>
</feature>
<feature type="compositionally biased region" description="Acidic residues" evidence="1">
    <location>
        <begin position="407"/>
        <end position="441"/>
    </location>
</feature>
<keyword evidence="3" id="KW-1185">Reference proteome</keyword>
<proteinExistence type="predicted"/>
<feature type="compositionally biased region" description="Polar residues" evidence="1">
    <location>
        <begin position="377"/>
        <end position="401"/>
    </location>
</feature>
<reference evidence="2 3" key="2">
    <citation type="journal article" date="2019" name="G3 (Bethesda)">
        <title>Hybrid Assembly of the Genome of the Entomopathogenic Nematode Steinernema carpocapsae Identifies the X-Chromosome.</title>
        <authorList>
            <person name="Serra L."/>
            <person name="Macchietto M."/>
            <person name="Macias-Munoz A."/>
            <person name="McGill C.J."/>
            <person name="Rodriguez I.M."/>
            <person name="Rodriguez B."/>
            <person name="Murad R."/>
            <person name="Mortazavi A."/>
        </authorList>
    </citation>
    <scope>NUCLEOTIDE SEQUENCE [LARGE SCALE GENOMIC DNA]</scope>
    <source>
        <strain evidence="2 3">ALL</strain>
    </source>
</reference>
<evidence type="ECO:0000256" key="1">
    <source>
        <dbReference type="SAM" id="MobiDB-lite"/>
    </source>
</evidence>
<feature type="region of interest" description="Disordered" evidence="1">
    <location>
        <begin position="113"/>
        <end position="147"/>
    </location>
</feature>
<name>A0A4U5MCM4_STECR</name>